<name>A0A0S7BLZ4_9CHLR</name>
<protein>
    <submittedName>
        <fullName evidence="1">Uncharacterized conserved protein YqeY</fullName>
    </submittedName>
</protein>
<accession>A0A0S7BLZ4</accession>
<dbReference type="OrthoDB" id="9794041at2"/>
<gene>
    <name evidence="1" type="ORF">ATC1_131343</name>
</gene>
<evidence type="ECO:0000313" key="1">
    <source>
        <dbReference type="EMBL" id="GAP41356.1"/>
    </source>
</evidence>
<dbReference type="AlphaFoldDB" id="A0A0S7BLZ4"/>
<dbReference type="STRING" id="1678840.ATC1_131343"/>
<dbReference type="Pfam" id="PF09424">
    <property type="entry name" value="YqeY"/>
    <property type="match status" value="1"/>
</dbReference>
<dbReference type="GO" id="GO:0016884">
    <property type="term" value="F:carbon-nitrogen ligase activity, with glutamine as amido-N-donor"/>
    <property type="evidence" value="ECO:0007669"/>
    <property type="project" value="InterPro"/>
</dbReference>
<dbReference type="EMBL" id="DF968181">
    <property type="protein sequence ID" value="GAP41356.1"/>
    <property type="molecule type" value="Genomic_DNA"/>
</dbReference>
<evidence type="ECO:0000313" key="2">
    <source>
        <dbReference type="Proteomes" id="UP000053370"/>
    </source>
</evidence>
<dbReference type="InterPro" id="IPR042184">
    <property type="entry name" value="YqeY/Aim41_N"/>
</dbReference>
<dbReference type="Proteomes" id="UP000053370">
    <property type="component" value="Unassembled WGS sequence"/>
</dbReference>
<dbReference type="Gene3D" id="1.10.1510.10">
    <property type="entry name" value="Uncharacterised protein YqeY/AIM41 PF09424, N-terminal domain"/>
    <property type="match status" value="1"/>
</dbReference>
<reference evidence="1" key="1">
    <citation type="journal article" date="2015" name="Genome Announc.">
        <title>Draft Genome Sequence of Anaerolineae Strain TC1, a Novel Isolate from a Methanogenic Wastewater Treatment System.</title>
        <authorList>
            <person name="Matsuura N."/>
            <person name="Tourlousse D.M."/>
            <person name="Sun L."/>
            <person name="Toyonaga M."/>
            <person name="Kuroda K."/>
            <person name="Ohashi A."/>
            <person name="Cruz R."/>
            <person name="Yamaguchi T."/>
            <person name="Sekiguchi Y."/>
        </authorList>
    </citation>
    <scope>NUCLEOTIDE SEQUENCE [LARGE SCALE GENOMIC DNA]</scope>
    <source>
        <strain evidence="1">TC1</strain>
    </source>
</reference>
<dbReference type="Gene3D" id="1.10.10.410">
    <property type="match status" value="1"/>
</dbReference>
<keyword evidence="2" id="KW-1185">Reference proteome</keyword>
<dbReference type="InterPro" id="IPR019004">
    <property type="entry name" value="YqeY/Aim41"/>
</dbReference>
<dbReference type="PANTHER" id="PTHR28055:SF1">
    <property type="entry name" value="ALTERED INHERITANCE OF MITOCHONDRIA PROTEIN 41, MITOCHONDRIAL"/>
    <property type="match status" value="1"/>
</dbReference>
<dbReference type="InterPro" id="IPR023168">
    <property type="entry name" value="GatB_Yqey_C_2"/>
</dbReference>
<dbReference type="InterPro" id="IPR003789">
    <property type="entry name" value="Asn/Gln_tRNA_amidoTrase-B-like"/>
</dbReference>
<dbReference type="RefSeq" id="WP_062282386.1">
    <property type="nucleotide sequence ID" value="NZ_DF968181.1"/>
</dbReference>
<dbReference type="PANTHER" id="PTHR28055">
    <property type="entry name" value="ALTERED INHERITANCE OF MITOCHONDRIA PROTEIN 41, MITOCHONDRIAL"/>
    <property type="match status" value="1"/>
</dbReference>
<proteinExistence type="predicted"/>
<sequence length="150" mass="16936">MSIKADLEQGLKDAMKSHDEDRKRVFRMALSSIKFIEKNENKELDDQELTAILQKEIKIRNETMQEALKSDREEMVSLLKNEIVILEGFLPKQLSVDDLQEIVKSAILEAQAKNAADMGKVMKIVLPKVKGRAANDVVSKLVKDLLASND</sequence>
<organism evidence="1">
    <name type="scientific">Flexilinea flocculi</name>
    <dbReference type="NCBI Taxonomy" id="1678840"/>
    <lineage>
        <taxon>Bacteria</taxon>
        <taxon>Bacillati</taxon>
        <taxon>Chloroflexota</taxon>
        <taxon>Anaerolineae</taxon>
        <taxon>Anaerolineales</taxon>
        <taxon>Anaerolineaceae</taxon>
        <taxon>Flexilinea</taxon>
    </lineage>
</organism>
<dbReference type="SUPFAM" id="SSF89095">
    <property type="entry name" value="GatB/YqeY motif"/>
    <property type="match status" value="1"/>
</dbReference>